<keyword evidence="3" id="KW-1185">Reference proteome</keyword>
<protein>
    <submittedName>
        <fullName evidence="2">Peptidase, M16 family protein</fullName>
    </submittedName>
</protein>
<reference evidence="2 3" key="1">
    <citation type="submission" date="2022-01" db="EMBL/GenBank/DDBJ databases">
        <title>Mariniradius saccharolyticus sp. nov., isolated from sediment of a river.</title>
        <authorList>
            <person name="Liu H."/>
        </authorList>
    </citation>
    <scope>NUCLEOTIDE SEQUENCE [LARGE SCALE GENOMIC DNA]</scope>
    <source>
        <strain evidence="2 3">RY-2</strain>
    </source>
</reference>
<evidence type="ECO:0000313" key="3">
    <source>
        <dbReference type="Proteomes" id="UP001201449"/>
    </source>
</evidence>
<keyword evidence="1" id="KW-0732">Signal</keyword>
<feature type="chain" id="PRO_5046859930" evidence="1">
    <location>
        <begin position="23"/>
        <end position="243"/>
    </location>
</feature>
<proteinExistence type="predicted"/>
<dbReference type="Proteomes" id="UP001201449">
    <property type="component" value="Unassembled WGS sequence"/>
</dbReference>
<dbReference type="RefSeq" id="WP_234862656.1">
    <property type="nucleotide sequence ID" value="NZ_JAKEVZ010000016.1"/>
</dbReference>
<sequence length="243" mass="26392">MKKSPSLFLALALLVVSPVSNAATKTASFETVIVHNLNDPEQIIAKYIEAVGGKSKTDKIKNSTMVMEAEFQGMSIVIKAIADSENSRMVQETTVAGNLASKTIYKDGKGIVLAGGQQQELPSEMAEALKAQTYAFPESRYKEFGYTLALDGTETIQGEEAHKLSITTSAGNVTTEYYSVATGLKLMTKSDAAGEITYSEYKDYDGMKFPSLIIIKSPMLPVELQTKLVSLTFNQQLSEADFN</sequence>
<evidence type="ECO:0000256" key="1">
    <source>
        <dbReference type="SAM" id="SignalP"/>
    </source>
</evidence>
<name>A0ABS9BXU7_9BACT</name>
<accession>A0ABS9BXU7</accession>
<feature type="signal peptide" evidence="1">
    <location>
        <begin position="1"/>
        <end position="22"/>
    </location>
</feature>
<comment type="caution">
    <text evidence="2">The sequence shown here is derived from an EMBL/GenBank/DDBJ whole genome shotgun (WGS) entry which is preliminary data.</text>
</comment>
<gene>
    <name evidence="2" type="ORF">L0U89_17250</name>
</gene>
<organism evidence="2 3">
    <name type="scientific">Mariniradius sediminis</name>
    <dbReference type="NCBI Taxonomy" id="2909237"/>
    <lineage>
        <taxon>Bacteria</taxon>
        <taxon>Pseudomonadati</taxon>
        <taxon>Bacteroidota</taxon>
        <taxon>Cytophagia</taxon>
        <taxon>Cytophagales</taxon>
        <taxon>Cyclobacteriaceae</taxon>
        <taxon>Mariniradius</taxon>
    </lineage>
</organism>
<evidence type="ECO:0000313" key="2">
    <source>
        <dbReference type="EMBL" id="MCF1752808.1"/>
    </source>
</evidence>
<dbReference type="EMBL" id="JAKEVZ010000016">
    <property type="protein sequence ID" value="MCF1752808.1"/>
    <property type="molecule type" value="Genomic_DNA"/>
</dbReference>